<dbReference type="OrthoDB" id="2228at2759"/>
<dbReference type="GO" id="GO:0016192">
    <property type="term" value="P:vesicle-mediated transport"/>
    <property type="evidence" value="ECO:0007669"/>
    <property type="project" value="InterPro"/>
</dbReference>
<dbReference type="SUPFAM" id="SSF56815">
    <property type="entry name" value="Sec1/munc18-like (SM) proteins"/>
    <property type="match status" value="1"/>
</dbReference>
<dbReference type="EMBL" id="FJOG01000023">
    <property type="protein sequence ID" value="CZR63308.1"/>
    <property type="molecule type" value="Genomic_DNA"/>
</dbReference>
<dbReference type="InterPro" id="IPR027482">
    <property type="entry name" value="Sec1-like_dom2"/>
</dbReference>
<evidence type="ECO:0000313" key="4">
    <source>
        <dbReference type="Proteomes" id="UP000184330"/>
    </source>
</evidence>
<keyword evidence="4" id="KW-1185">Reference proteome</keyword>
<feature type="compositionally biased region" description="Gly residues" evidence="2">
    <location>
        <begin position="640"/>
        <end position="651"/>
    </location>
</feature>
<dbReference type="STRING" id="576137.A0A1L7XE70"/>
<dbReference type="Gene3D" id="3.40.50.1910">
    <property type="match status" value="1"/>
</dbReference>
<dbReference type="InterPro" id="IPR036045">
    <property type="entry name" value="Sec1-like_sf"/>
</dbReference>
<name>A0A1L7XE70_9HELO</name>
<dbReference type="Proteomes" id="UP000184330">
    <property type="component" value="Unassembled WGS sequence"/>
</dbReference>
<dbReference type="InterPro" id="IPR043154">
    <property type="entry name" value="Sec-1-like_dom1"/>
</dbReference>
<dbReference type="Gene3D" id="3.40.50.2060">
    <property type="match status" value="1"/>
</dbReference>
<dbReference type="Gene3D" id="1.25.40.60">
    <property type="match status" value="1"/>
</dbReference>
<evidence type="ECO:0000256" key="2">
    <source>
        <dbReference type="SAM" id="MobiDB-lite"/>
    </source>
</evidence>
<dbReference type="InterPro" id="IPR001619">
    <property type="entry name" value="Sec1-like"/>
</dbReference>
<accession>A0A1L7XE70</accession>
<gene>
    <name evidence="3" type="ORF">PAC_13205</name>
</gene>
<dbReference type="AlphaFoldDB" id="A0A1L7XE70"/>
<dbReference type="GO" id="GO:0005628">
    <property type="term" value="C:prospore membrane"/>
    <property type="evidence" value="ECO:0007669"/>
    <property type="project" value="EnsemblFungi"/>
</dbReference>
<feature type="region of interest" description="Disordered" evidence="2">
    <location>
        <begin position="609"/>
        <end position="734"/>
    </location>
</feature>
<evidence type="ECO:0000313" key="3">
    <source>
        <dbReference type="EMBL" id="CZR63308.1"/>
    </source>
</evidence>
<dbReference type="Gene3D" id="3.90.830.10">
    <property type="entry name" value="Syntaxin Binding Protein 1, Chain A, domain 2"/>
    <property type="match status" value="1"/>
</dbReference>
<reference evidence="3 4" key="1">
    <citation type="submission" date="2016-03" db="EMBL/GenBank/DDBJ databases">
        <authorList>
            <person name="Ploux O."/>
        </authorList>
    </citation>
    <scope>NUCLEOTIDE SEQUENCE [LARGE SCALE GENOMIC DNA]</scope>
    <source>
        <strain evidence="3 4">UAMH 11012</strain>
    </source>
</reference>
<evidence type="ECO:0000256" key="1">
    <source>
        <dbReference type="ARBA" id="ARBA00009884"/>
    </source>
</evidence>
<protein>
    <submittedName>
        <fullName evidence="3">Related to syntaxin-binding protein sec1-like protein</fullName>
    </submittedName>
</protein>
<sequence>MVSAIQEQRDIILDAIKAITRGDWKVLVIDETAKKIIDNVVKEDDILNENIANIERIEEKRELNPDMDAIYLLSPQPHIVDCLMADFERRRYRRAFLIWTALLDPQMRRRIDSSRQAQEQLAGFETLAIDFFPRESHLITFRDPWSFPILYHPACNSLVRDHMQILAQKITGICVSLGEYPKVRYYKPRNPSHEAAVLCSHLARFVQEELDAYASFNQDFPPPASRPQGVLVITDRAMDIFAPLLHEFTYQAMAHDLLPIKEGDKVYYKTILNSGSADQEEKEMEIGEKDKIWVDNRHRHMKDTIEKLMGDFQKFIDENPHFTNSGDATSLNAIKDMLAGLPQFQELKEAYSLHLSMAQECMNIFQYQKLPDIASVEQSLATGLDEDFRKPKNLADQVVRLLDDENIGPSDRLRLILLYIIWRDGVIGEDIQRLLAHASLPPQDGEVITNLGLLGAHPTKALKEARTPAQPVFAKKAVPTAQSEEYALSRYEPAVKLMLEELTKGTLDQMTFPYVKPPLDNSDELAAQQQTSLRSAKPTWAKNRMSTVESRQRIIVFMAGGATYSEARACYEVSKTSGRDVFLATSHMFTPALFVRQVGDLSVDRRRLDLPMDRPKPKAPAHLFKANDPPPKPLPTGLGPRQGMGLPGRPGGLPKSPGAPAPPQKSPAYDVHGNSYDRPAPQPPTAAMAAMSMNKPIPLNGTNGDGSDGKKKLEKKSKHKDDNGEKKKRGFFHR</sequence>
<dbReference type="InterPro" id="IPR043127">
    <property type="entry name" value="Sec-1-like_dom3a"/>
</dbReference>
<proteinExistence type="inferred from homology"/>
<dbReference type="PANTHER" id="PTHR11679">
    <property type="entry name" value="VESICLE PROTEIN SORTING-ASSOCIATED"/>
    <property type="match status" value="1"/>
</dbReference>
<organism evidence="3 4">
    <name type="scientific">Phialocephala subalpina</name>
    <dbReference type="NCBI Taxonomy" id="576137"/>
    <lineage>
        <taxon>Eukaryota</taxon>
        <taxon>Fungi</taxon>
        <taxon>Dikarya</taxon>
        <taxon>Ascomycota</taxon>
        <taxon>Pezizomycotina</taxon>
        <taxon>Leotiomycetes</taxon>
        <taxon>Helotiales</taxon>
        <taxon>Mollisiaceae</taxon>
        <taxon>Phialocephala</taxon>
        <taxon>Phialocephala fortinii species complex</taxon>
    </lineage>
</organism>
<comment type="similarity">
    <text evidence="1">Belongs to the STXBP/unc-18/SEC1 family.</text>
</comment>
<dbReference type="Pfam" id="PF00995">
    <property type="entry name" value="Sec1"/>
    <property type="match status" value="1"/>
</dbReference>